<proteinExistence type="predicted"/>
<organism evidence="1 2">
    <name type="scientific">Gigaspora margarita</name>
    <dbReference type="NCBI Taxonomy" id="4874"/>
    <lineage>
        <taxon>Eukaryota</taxon>
        <taxon>Fungi</taxon>
        <taxon>Fungi incertae sedis</taxon>
        <taxon>Mucoromycota</taxon>
        <taxon>Glomeromycotina</taxon>
        <taxon>Glomeromycetes</taxon>
        <taxon>Diversisporales</taxon>
        <taxon>Gigasporaceae</taxon>
        <taxon>Gigaspora</taxon>
    </lineage>
</organism>
<keyword evidence="2" id="KW-1185">Reference proteome</keyword>
<feature type="non-terminal residue" evidence="1">
    <location>
        <position position="1"/>
    </location>
</feature>
<name>A0ABN7XNM2_GIGMA</name>
<protein>
    <submittedName>
        <fullName evidence="1">29358_t:CDS:1</fullName>
    </submittedName>
</protein>
<feature type="non-terminal residue" evidence="1">
    <location>
        <position position="68"/>
    </location>
</feature>
<accession>A0ABN7XNM2</accession>
<dbReference type="EMBL" id="CAJVQB010161884">
    <property type="protein sequence ID" value="CAG8856617.1"/>
    <property type="molecule type" value="Genomic_DNA"/>
</dbReference>
<evidence type="ECO:0000313" key="2">
    <source>
        <dbReference type="Proteomes" id="UP000789901"/>
    </source>
</evidence>
<reference evidence="1 2" key="1">
    <citation type="submission" date="2021-06" db="EMBL/GenBank/DDBJ databases">
        <authorList>
            <person name="Kallberg Y."/>
            <person name="Tangrot J."/>
            <person name="Rosling A."/>
        </authorList>
    </citation>
    <scope>NUCLEOTIDE SEQUENCE [LARGE SCALE GENOMIC DNA]</scope>
    <source>
        <strain evidence="1 2">120-4 pot B 10/14</strain>
    </source>
</reference>
<comment type="caution">
    <text evidence="1">The sequence shown here is derived from an EMBL/GenBank/DDBJ whole genome shotgun (WGS) entry which is preliminary data.</text>
</comment>
<dbReference type="Proteomes" id="UP000789901">
    <property type="component" value="Unassembled WGS sequence"/>
</dbReference>
<evidence type="ECO:0000313" key="1">
    <source>
        <dbReference type="EMBL" id="CAG8856617.1"/>
    </source>
</evidence>
<sequence>DGSFIKNQLRNILCLINQLGGLRKVVHLLKINLETPLFPKDGIEDRKGLIILSKESAVQEVKYFIKTR</sequence>
<gene>
    <name evidence="1" type="ORF">GMARGA_LOCUS45438</name>
</gene>